<proteinExistence type="predicted"/>
<evidence type="ECO:0000313" key="2">
    <source>
        <dbReference type="Proteomes" id="UP001432322"/>
    </source>
</evidence>
<sequence>MQEQGLGILHPTVQKHLPELLQPALCRREPQLPQVEDGQSHLHPHERLLTVANLRTVRQDLRAVRPLKRWRNSSKKSITNDESTFSAALRLPAFTAHLHYNFKMMRTRNALSFYTSPYLSLVLTRFLAFRTVFTCVTFNIFERLLVNLQ</sequence>
<evidence type="ECO:0008006" key="3">
    <source>
        <dbReference type="Google" id="ProtNLM"/>
    </source>
</evidence>
<name>A0AAV5VCY5_9BILA</name>
<dbReference type="AlphaFoldDB" id="A0AAV5VCY5"/>
<keyword evidence="2" id="KW-1185">Reference proteome</keyword>
<dbReference type="Proteomes" id="UP001432322">
    <property type="component" value="Unassembled WGS sequence"/>
</dbReference>
<dbReference type="EMBL" id="BTSY01000002">
    <property type="protein sequence ID" value="GMT16304.1"/>
    <property type="molecule type" value="Genomic_DNA"/>
</dbReference>
<comment type="caution">
    <text evidence="1">The sequence shown here is derived from an EMBL/GenBank/DDBJ whole genome shotgun (WGS) entry which is preliminary data.</text>
</comment>
<gene>
    <name evidence="1" type="ORF">PFISCL1PPCAC_7601</name>
</gene>
<protein>
    <recommendedName>
        <fullName evidence="3">G protein-coupled receptor</fullName>
    </recommendedName>
</protein>
<accession>A0AAV5VCY5</accession>
<evidence type="ECO:0000313" key="1">
    <source>
        <dbReference type="EMBL" id="GMT16304.1"/>
    </source>
</evidence>
<organism evidence="1 2">
    <name type="scientific">Pristionchus fissidentatus</name>
    <dbReference type="NCBI Taxonomy" id="1538716"/>
    <lineage>
        <taxon>Eukaryota</taxon>
        <taxon>Metazoa</taxon>
        <taxon>Ecdysozoa</taxon>
        <taxon>Nematoda</taxon>
        <taxon>Chromadorea</taxon>
        <taxon>Rhabditida</taxon>
        <taxon>Rhabditina</taxon>
        <taxon>Diplogasteromorpha</taxon>
        <taxon>Diplogasteroidea</taxon>
        <taxon>Neodiplogasteridae</taxon>
        <taxon>Pristionchus</taxon>
    </lineage>
</organism>
<reference evidence="1" key="1">
    <citation type="submission" date="2023-10" db="EMBL/GenBank/DDBJ databases">
        <title>Genome assembly of Pristionchus species.</title>
        <authorList>
            <person name="Yoshida K."/>
            <person name="Sommer R.J."/>
        </authorList>
    </citation>
    <scope>NUCLEOTIDE SEQUENCE</scope>
    <source>
        <strain evidence="1">RS5133</strain>
    </source>
</reference>